<feature type="chain" id="PRO_5046933757" description="Tri14-like protein" evidence="1">
    <location>
        <begin position="19"/>
        <end position="304"/>
    </location>
</feature>
<evidence type="ECO:0000313" key="2">
    <source>
        <dbReference type="EMBL" id="KAK7725322.1"/>
    </source>
</evidence>
<keyword evidence="3" id="KW-1185">Reference proteome</keyword>
<protein>
    <recommendedName>
        <fullName evidence="4">Tri14-like protein</fullName>
    </recommendedName>
</protein>
<dbReference type="InterPro" id="IPR054550">
    <property type="entry name" value="Mala_s_1-like"/>
</dbReference>
<gene>
    <name evidence="2" type="ORF">SLS63_008184</name>
</gene>
<organism evidence="2 3">
    <name type="scientific">Diaporthe eres</name>
    <name type="common">Phomopsis oblonga</name>
    <dbReference type="NCBI Taxonomy" id="83184"/>
    <lineage>
        <taxon>Eukaryota</taxon>
        <taxon>Fungi</taxon>
        <taxon>Dikarya</taxon>
        <taxon>Ascomycota</taxon>
        <taxon>Pezizomycotina</taxon>
        <taxon>Sordariomycetes</taxon>
        <taxon>Sordariomycetidae</taxon>
        <taxon>Diaporthales</taxon>
        <taxon>Diaporthaceae</taxon>
        <taxon>Diaporthe</taxon>
        <taxon>Diaporthe eres species complex</taxon>
    </lineage>
</organism>
<dbReference type="Proteomes" id="UP001430848">
    <property type="component" value="Unassembled WGS sequence"/>
</dbReference>
<name>A0ABR1P392_DIAER</name>
<accession>A0ABR1P392</accession>
<dbReference type="EMBL" id="JAKNSF020000050">
    <property type="protein sequence ID" value="KAK7725322.1"/>
    <property type="molecule type" value="Genomic_DNA"/>
</dbReference>
<dbReference type="SUPFAM" id="SSF63825">
    <property type="entry name" value="YWTD domain"/>
    <property type="match status" value="1"/>
</dbReference>
<comment type="caution">
    <text evidence="2">The sequence shown here is derived from an EMBL/GenBank/DDBJ whole genome shotgun (WGS) entry which is preliminary data.</text>
</comment>
<keyword evidence="1" id="KW-0732">Signal</keyword>
<evidence type="ECO:0008006" key="4">
    <source>
        <dbReference type="Google" id="ProtNLM"/>
    </source>
</evidence>
<reference evidence="2 3" key="1">
    <citation type="submission" date="2024-02" db="EMBL/GenBank/DDBJ databases">
        <title>De novo assembly and annotation of 12 fungi associated with fruit tree decline syndrome in Ontario, Canada.</title>
        <authorList>
            <person name="Sulman M."/>
            <person name="Ellouze W."/>
            <person name="Ilyukhin E."/>
        </authorList>
    </citation>
    <scope>NUCLEOTIDE SEQUENCE [LARGE SCALE GENOMIC DNA]</scope>
    <source>
        <strain evidence="2 3">M169</strain>
    </source>
</reference>
<sequence>MHSVSLAALSGLLAVAHAAPSNANRPSAASKCPDVNGTFSIENYRLYPENLDWDPIHCKLYLRQRKLQRLRPDTADLAEFVAQARVGNSTGGGFQDSAEDTEGNAYVTTTFNVGAIAKISKTGDVTPWYIGDATPVPYIYGGLVFDEATNKLIVTAGSRGIFQSFDVASYTPEPIDITMTGRPADGSYPGLGCDGLVSPARYGRKVLLCSDNGQAATTLWATSDGFASVRYIGQVANNGTEEVAKFGTVVATVEIGNSLYVNNEFFNDTGVFDVAGDRASFPLVDSTAEFDALVSAAGFEIIAC</sequence>
<feature type="signal peptide" evidence="1">
    <location>
        <begin position="1"/>
        <end position="18"/>
    </location>
</feature>
<dbReference type="Pfam" id="PF22701">
    <property type="entry name" value="Mala_s_1-like"/>
    <property type="match status" value="1"/>
</dbReference>
<proteinExistence type="predicted"/>
<evidence type="ECO:0000313" key="3">
    <source>
        <dbReference type="Proteomes" id="UP001430848"/>
    </source>
</evidence>
<evidence type="ECO:0000256" key="1">
    <source>
        <dbReference type="SAM" id="SignalP"/>
    </source>
</evidence>